<dbReference type="Pfam" id="PF12705">
    <property type="entry name" value="PDDEXK_1"/>
    <property type="match status" value="1"/>
</dbReference>
<protein>
    <submittedName>
        <fullName evidence="2">PD-(D/E)XK nuclease family protein</fullName>
    </submittedName>
</protein>
<dbReference type="InterPro" id="IPR038726">
    <property type="entry name" value="PDDEXK_AddAB-type"/>
</dbReference>
<evidence type="ECO:0000313" key="3">
    <source>
        <dbReference type="Proteomes" id="UP001595548"/>
    </source>
</evidence>
<organism evidence="2 3">
    <name type="scientific">Gilvimarinus japonicus</name>
    <dbReference type="NCBI Taxonomy" id="1796469"/>
    <lineage>
        <taxon>Bacteria</taxon>
        <taxon>Pseudomonadati</taxon>
        <taxon>Pseudomonadota</taxon>
        <taxon>Gammaproteobacteria</taxon>
        <taxon>Cellvibrionales</taxon>
        <taxon>Cellvibrionaceae</taxon>
        <taxon>Gilvimarinus</taxon>
    </lineage>
</organism>
<sequence>MAPVLFDIEPLREALERGTLVLTANNRQRNQIMRAYHQYQSRQNAAKAWRQPRIFSLRQWTEQQWQALLLSGKTEISGTIANSWQSLSLWEQVIAANNTVGRLLRQRELATTAESARQSLDAWCCPMEELVSASAHRPNAATFMSWLTQYRQILERHQLVSQEQAQQLLLTAFINNELPPEQGALLYGFDELAPLAQRLLAGALPDAEPLKAQQHTQTIPVRVTLTDFDAEVRAAAHWADNTLATNPDAVIGIVVPNLGQQRTRVERIFKEIFEPLACQPGKARTVAPFNFSSGTPLGAAPVIRTALDWLALALHAQPVERVCRLLANNFWGDCAPERSLRAALAQRIRRTGRQKISIANLRYMLEQLTQQHPELESELSRRLQIASEIERERHHKHSLPQWLDRTMEYLVQLGWPGTRPLDSVEYQQIKQWYELHDELLSLSQVQPLFSLYEVTDLLRRSADKTHFQAQTPDSPIQILGALEASGLNFTHCWVLGMNHRAWPPAPAPNPLLPINLQRDWQMPNASAERELLYAERLTNNFKHCATQVVFSHGASADDQPLKPSSLIAGLTTVAPQALGIAGQSMRAEHYRALVDSARLEAVDCRRGPTLTDPAVRGGAGLFKAQASCPFIAFARFRLGAHSPSEPTLGFSAIERGNVLHDALASVWQQLQNSINLGATTEDELQTLVTKACSDAVSRTGKARGAEIGAMFRDLEAARLTQLLLHWLSFERERGPFIAQEIETQHTIRFAGLELTVRVDRIDRLEGDGQLIIDYKTGQVNTASWRADNLSDPQLPLYACTLAPGGAQAIAFAQINAGDQRFAGLGYNTAVDGINDVTDEQWAEQLDEWQQRLTELAQEFRSGWASVDYRNKNARAYDQDFEGLTRADELADISHWLKHSGVSLP</sequence>
<feature type="domain" description="PD-(D/E)XK endonuclease-like" evidence="1">
    <location>
        <begin position="626"/>
        <end position="864"/>
    </location>
</feature>
<proteinExistence type="predicted"/>
<dbReference type="SUPFAM" id="SSF52540">
    <property type="entry name" value="P-loop containing nucleoside triphosphate hydrolases"/>
    <property type="match status" value="1"/>
</dbReference>
<name>A0ABV7HQP7_9GAMM</name>
<dbReference type="InterPro" id="IPR027417">
    <property type="entry name" value="P-loop_NTPase"/>
</dbReference>
<evidence type="ECO:0000313" key="2">
    <source>
        <dbReference type="EMBL" id="MFC3154896.1"/>
    </source>
</evidence>
<reference evidence="3" key="1">
    <citation type="journal article" date="2019" name="Int. J. Syst. Evol. Microbiol.">
        <title>The Global Catalogue of Microorganisms (GCM) 10K type strain sequencing project: providing services to taxonomists for standard genome sequencing and annotation.</title>
        <authorList>
            <consortium name="The Broad Institute Genomics Platform"/>
            <consortium name="The Broad Institute Genome Sequencing Center for Infectious Disease"/>
            <person name="Wu L."/>
            <person name="Ma J."/>
        </authorList>
    </citation>
    <scope>NUCLEOTIDE SEQUENCE [LARGE SCALE GENOMIC DNA]</scope>
    <source>
        <strain evidence="3">KCTC 52141</strain>
    </source>
</reference>
<dbReference type="Gene3D" id="3.40.50.300">
    <property type="entry name" value="P-loop containing nucleotide triphosphate hydrolases"/>
    <property type="match status" value="1"/>
</dbReference>
<keyword evidence="3" id="KW-1185">Reference proteome</keyword>
<gene>
    <name evidence="2" type="ORF">ACFOEB_06735</name>
</gene>
<accession>A0ABV7HQP7</accession>
<dbReference type="InterPro" id="IPR019925">
    <property type="entry name" value="DNA_repair_protein_predicted"/>
</dbReference>
<dbReference type="EMBL" id="JBHRTL010000006">
    <property type="protein sequence ID" value="MFC3154896.1"/>
    <property type="molecule type" value="Genomic_DNA"/>
</dbReference>
<dbReference type="Proteomes" id="UP001595548">
    <property type="component" value="Unassembled WGS sequence"/>
</dbReference>
<dbReference type="NCBIfam" id="TIGR03623">
    <property type="entry name" value="probable DNA repair protein"/>
    <property type="match status" value="1"/>
</dbReference>
<dbReference type="Gene3D" id="3.90.320.10">
    <property type="match status" value="1"/>
</dbReference>
<evidence type="ECO:0000259" key="1">
    <source>
        <dbReference type="Pfam" id="PF12705"/>
    </source>
</evidence>
<dbReference type="RefSeq" id="WP_382415362.1">
    <property type="nucleotide sequence ID" value="NZ_AP031500.1"/>
</dbReference>
<dbReference type="InterPro" id="IPR011604">
    <property type="entry name" value="PDDEXK-like_dom_sf"/>
</dbReference>
<comment type="caution">
    <text evidence="2">The sequence shown here is derived from an EMBL/GenBank/DDBJ whole genome shotgun (WGS) entry which is preliminary data.</text>
</comment>